<organism evidence="2 3">
    <name type="scientific">Tropicimonas omnivorans</name>
    <dbReference type="NCBI Taxonomy" id="3075590"/>
    <lineage>
        <taxon>Bacteria</taxon>
        <taxon>Pseudomonadati</taxon>
        <taxon>Pseudomonadota</taxon>
        <taxon>Alphaproteobacteria</taxon>
        <taxon>Rhodobacterales</taxon>
        <taxon>Roseobacteraceae</taxon>
        <taxon>Tropicimonas</taxon>
    </lineage>
</organism>
<comment type="caution">
    <text evidence="2">The sequence shown here is derived from an EMBL/GenBank/DDBJ whole genome shotgun (WGS) entry which is preliminary data.</text>
</comment>
<protein>
    <submittedName>
        <fullName evidence="2">Ribbon-helix-helix protein, CopG family</fullName>
    </submittedName>
</protein>
<proteinExistence type="predicted"/>
<keyword evidence="3" id="KW-1185">Reference proteome</keyword>
<evidence type="ECO:0000313" key="2">
    <source>
        <dbReference type="EMBL" id="MDT0683576.1"/>
    </source>
</evidence>
<gene>
    <name evidence="2" type="ORF">RM543_12840</name>
</gene>
<feature type="domain" description="Ribbon-helix-helix protein CopG" evidence="1">
    <location>
        <begin position="13"/>
        <end position="53"/>
    </location>
</feature>
<accession>A0ABU3DIM9</accession>
<dbReference type="Proteomes" id="UP001265259">
    <property type="component" value="Unassembled WGS sequence"/>
</dbReference>
<dbReference type="RefSeq" id="WP_311692259.1">
    <property type="nucleotide sequence ID" value="NZ_JAVRHL010000003.1"/>
</dbReference>
<reference evidence="2 3" key="1">
    <citation type="submission" date="2023-09" db="EMBL/GenBank/DDBJ databases">
        <authorList>
            <person name="Rey-Velasco X."/>
        </authorList>
    </citation>
    <scope>NUCLEOTIDE SEQUENCE [LARGE SCALE GENOMIC DNA]</scope>
    <source>
        <strain evidence="2 3">F158</strain>
    </source>
</reference>
<dbReference type="InterPro" id="IPR002145">
    <property type="entry name" value="CopG"/>
</dbReference>
<name>A0ABU3DIM9_9RHOB</name>
<dbReference type="Pfam" id="PF01402">
    <property type="entry name" value="RHH_1"/>
    <property type="match status" value="1"/>
</dbReference>
<evidence type="ECO:0000259" key="1">
    <source>
        <dbReference type="Pfam" id="PF01402"/>
    </source>
</evidence>
<dbReference type="EMBL" id="JAVRHL010000003">
    <property type="protein sequence ID" value="MDT0683576.1"/>
    <property type="molecule type" value="Genomic_DNA"/>
</dbReference>
<sequence>MAKMGRPKLDTEPVTIRMDRQMLKAIDDYRRAEEDLPSRPEVVRRVMTEWLATRAVDEVEGDRPD</sequence>
<evidence type="ECO:0000313" key="3">
    <source>
        <dbReference type="Proteomes" id="UP001265259"/>
    </source>
</evidence>